<dbReference type="HOGENOM" id="CLU_029797_2_1_1"/>
<keyword evidence="2" id="KW-1185">Reference proteome</keyword>
<accession>A0A086T3S1</accession>
<sequence length="465" mass="52227">MAPWWGSRATPLRVQTDKIVPLGYFDDTLVNKSYICYNLLVFEDRLDPKELCDSLGRLVRRSGWEKLGARLRTNFSEDRPAVGFTQVHYETTAESHGIRVPKATSRPALVGDPDQFTKLVRAPGVPTTLDDYLNTDRPQLGIHIVCYEDLTVVVTHFPHTLMDGTALGMVSHAWALVLHGKEDDILAPVDWTSDPLSELGKNPSSAAPLVLKNQVMSTPGMAVWGLREKLHNTFSTKEGRIYCVPKSYLKKLRGAILLELAAEAQLQGREDEFDREWKPSDHDVLAAWFTRLAVSYYPRASTRMVAIQSATSWRNVLEGELLPPGRPYISNAIGVLAAMLPVKDILQMPLSYVAMQIRHAFLEQGTRDQAEAYCAAMRHSRYKLPPLYGGSSTHYFVFSNLAKAKFYELDFSPAALGARDGPCRPSYTFNTLNPPTLDDGYIVNKDIDGNYWISGYRAKRLWAKM</sequence>
<evidence type="ECO:0000313" key="2">
    <source>
        <dbReference type="Proteomes" id="UP000029964"/>
    </source>
</evidence>
<dbReference type="EMBL" id="JPKY01000056">
    <property type="protein sequence ID" value="KFH44003.1"/>
    <property type="molecule type" value="Genomic_DNA"/>
</dbReference>
<evidence type="ECO:0000313" key="1">
    <source>
        <dbReference type="EMBL" id="KFH44003.1"/>
    </source>
</evidence>
<gene>
    <name evidence="1" type="ORF">ACRE_051840</name>
</gene>
<dbReference type="STRING" id="857340.A0A086T3S1"/>
<organism evidence="1 2">
    <name type="scientific">Hapsidospora chrysogenum (strain ATCC 11550 / CBS 779.69 / DSM 880 / IAM 14645 / JCM 23072 / IMI 49137)</name>
    <name type="common">Acremonium chrysogenum</name>
    <dbReference type="NCBI Taxonomy" id="857340"/>
    <lineage>
        <taxon>Eukaryota</taxon>
        <taxon>Fungi</taxon>
        <taxon>Dikarya</taxon>
        <taxon>Ascomycota</taxon>
        <taxon>Pezizomycotina</taxon>
        <taxon>Sordariomycetes</taxon>
        <taxon>Hypocreomycetidae</taxon>
        <taxon>Hypocreales</taxon>
        <taxon>Bionectriaceae</taxon>
        <taxon>Hapsidospora</taxon>
    </lineage>
</organism>
<name>A0A086T3S1_HAPC1</name>
<dbReference type="InterPro" id="IPR023213">
    <property type="entry name" value="CAT-like_dom_sf"/>
</dbReference>
<dbReference type="Proteomes" id="UP000029964">
    <property type="component" value="Unassembled WGS sequence"/>
</dbReference>
<dbReference type="OrthoDB" id="21502at2759"/>
<proteinExistence type="predicted"/>
<dbReference type="Gene3D" id="3.30.559.10">
    <property type="entry name" value="Chloramphenicol acetyltransferase-like domain"/>
    <property type="match status" value="2"/>
</dbReference>
<protein>
    <submittedName>
        <fullName evidence="1">Uncharacterized protein</fullName>
    </submittedName>
</protein>
<reference evidence="2" key="1">
    <citation type="journal article" date="2014" name="Genome Announc.">
        <title>Genome sequence and annotation of Acremonium chrysogenum, producer of the beta-lactam antibiotic cephalosporin C.</title>
        <authorList>
            <person name="Terfehr D."/>
            <person name="Dahlmann T.A."/>
            <person name="Specht T."/>
            <person name="Zadra I."/>
            <person name="Kuernsteiner H."/>
            <person name="Kueck U."/>
        </authorList>
    </citation>
    <scope>NUCLEOTIDE SEQUENCE [LARGE SCALE GENOMIC DNA]</scope>
    <source>
        <strain evidence="2">ATCC 11550 / CBS 779.69 / DSM 880 / IAM 14645 / JCM 23072 / IMI 49137</strain>
    </source>
</reference>
<dbReference type="AlphaFoldDB" id="A0A086T3S1"/>
<comment type="caution">
    <text evidence="1">The sequence shown here is derived from an EMBL/GenBank/DDBJ whole genome shotgun (WGS) entry which is preliminary data.</text>
</comment>